<keyword evidence="3" id="KW-1185">Reference proteome</keyword>
<reference evidence="2 3" key="1">
    <citation type="journal article" date="2020" name="Mol. Plant">
        <title>The Chromosome-Based Rubber Tree Genome Provides New Insights into Spurge Genome Evolution and Rubber Biosynthesis.</title>
        <authorList>
            <person name="Liu J."/>
            <person name="Shi C."/>
            <person name="Shi C.C."/>
            <person name="Li W."/>
            <person name="Zhang Q.J."/>
            <person name="Zhang Y."/>
            <person name="Li K."/>
            <person name="Lu H.F."/>
            <person name="Shi C."/>
            <person name="Zhu S.T."/>
            <person name="Xiao Z.Y."/>
            <person name="Nan H."/>
            <person name="Yue Y."/>
            <person name="Zhu X.G."/>
            <person name="Wu Y."/>
            <person name="Hong X.N."/>
            <person name="Fan G.Y."/>
            <person name="Tong Y."/>
            <person name="Zhang D."/>
            <person name="Mao C.L."/>
            <person name="Liu Y.L."/>
            <person name="Hao S.J."/>
            <person name="Liu W.Q."/>
            <person name="Lv M.Q."/>
            <person name="Zhang H.B."/>
            <person name="Liu Y."/>
            <person name="Hu-Tang G.R."/>
            <person name="Wang J.P."/>
            <person name="Wang J.H."/>
            <person name="Sun Y.H."/>
            <person name="Ni S.B."/>
            <person name="Chen W.B."/>
            <person name="Zhang X.C."/>
            <person name="Jiao Y.N."/>
            <person name="Eichler E.E."/>
            <person name="Li G.H."/>
            <person name="Liu X."/>
            <person name="Gao L.Z."/>
        </authorList>
    </citation>
    <scope>NUCLEOTIDE SEQUENCE [LARGE SCALE GENOMIC DNA]</scope>
    <source>
        <strain evidence="3">cv. GT1</strain>
        <tissue evidence="2">Leaf</tissue>
    </source>
</reference>
<comment type="caution">
    <text evidence="2">The sequence shown here is derived from an EMBL/GenBank/DDBJ whole genome shotgun (WGS) entry which is preliminary data.</text>
</comment>
<evidence type="ECO:0000313" key="2">
    <source>
        <dbReference type="EMBL" id="KAF2291305.1"/>
    </source>
</evidence>
<dbReference type="EMBL" id="JAAGAX010000015">
    <property type="protein sequence ID" value="KAF2291305.1"/>
    <property type="molecule type" value="Genomic_DNA"/>
</dbReference>
<dbReference type="Proteomes" id="UP000467840">
    <property type="component" value="Chromosome 2"/>
</dbReference>
<sequence>MMEMLTAGIKPAEEEKVAEVNHGMEAVTTITEPHFRKKKGSVIPKKKSDLDAIETMSEAGRTNNGGNANNGGTDGDDNRQGQGGSGQPRDNRQGQGGSGQQLSRPPRPMAPPKRGNVMRKIVADWSSSSPAT</sequence>
<organism evidence="2 3">
    <name type="scientific">Hevea brasiliensis</name>
    <name type="common">Para rubber tree</name>
    <name type="synonym">Siphonia brasiliensis</name>
    <dbReference type="NCBI Taxonomy" id="3981"/>
    <lineage>
        <taxon>Eukaryota</taxon>
        <taxon>Viridiplantae</taxon>
        <taxon>Streptophyta</taxon>
        <taxon>Embryophyta</taxon>
        <taxon>Tracheophyta</taxon>
        <taxon>Spermatophyta</taxon>
        <taxon>Magnoliopsida</taxon>
        <taxon>eudicotyledons</taxon>
        <taxon>Gunneridae</taxon>
        <taxon>Pentapetalae</taxon>
        <taxon>rosids</taxon>
        <taxon>fabids</taxon>
        <taxon>Malpighiales</taxon>
        <taxon>Euphorbiaceae</taxon>
        <taxon>Crotonoideae</taxon>
        <taxon>Micrandreae</taxon>
        <taxon>Hevea</taxon>
    </lineage>
</organism>
<feature type="region of interest" description="Disordered" evidence="1">
    <location>
        <begin position="29"/>
        <end position="132"/>
    </location>
</feature>
<evidence type="ECO:0000313" key="3">
    <source>
        <dbReference type="Proteomes" id="UP000467840"/>
    </source>
</evidence>
<protein>
    <submittedName>
        <fullName evidence="2">Uncharacterized protein</fullName>
    </submittedName>
</protein>
<gene>
    <name evidence="2" type="ORF">GH714_022408</name>
</gene>
<proteinExistence type="predicted"/>
<name>A0A6A6KSX0_HEVBR</name>
<evidence type="ECO:0000256" key="1">
    <source>
        <dbReference type="SAM" id="MobiDB-lite"/>
    </source>
</evidence>
<accession>A0A6A6KSX0</accession>
<dbReference type="AlphaFoldDB" id="A0A6A6KSX0"/>